<proteinExistence type="predicted"/>
<feature type="compositionally biased region" description="Gly residues" evidence="1">
    <location>
        <begin position="116"/>
        <end position="125"/>
    </location>
</feature>
<dbReference type="SUPFAM" id="SSF49299">
    <property type="entry name" value="PKD domain"/>
    <property type="match status" value="1"/>
</dbReference>
<sequence>MMRFWTAMLAVAGLTVWAGADRPVIYAAGHSLKDQRIALTAWGSGTVAESDETAFEGTKSIRISSRNFFQGGILSFGSPINLSEAFSDTNNLVRLTFRFADSNMTIPGGPNPQGNPGRGGGRGGDGYAPVIPGVSIGFGFMQRGGGGEGGGGGQGQPQPGAQPVAVRPPVPPALLDTIRVIVTTTDNLKSELYLPVANSYLAERGWRTTSFPLQAVSGFARTNKVVRQIAVSLESTATMFVGDIRVVQDSTPISVDVNATTLNLALNDKVTLRARGFAGSTLLKYEWNFDQGDAKQVDAVGPVVARVFRKPGTYYITLTVRDKYGLKQPVSKVITAVVNP</sequence>
<evidence type="ECO:0000313" key="4">
    <source>
        <dbReference type="EMBL" id="MBI1756809.1"/>
    </source>
</evidence>
<accession>A0A931PTX3</accession>
<dbReference type="PROSITE" id="PS50093">
    <property type="entry name" value="PKD"/>
    <property type="match status" value="1"/>
</dbReference>
<organism evidence="4 5">
    <name type="scientific">Fimbriimonas ginsengisoli</name>
    <dbReference type="NCBI Taxonomy" id="1005039"/>
    <lineage>
        <taxon>Bacteria</taxon>
        <taxon>Bacillati</taxon>
        <taxon>Armatimonadota</taxon>
        <taxon>Fimbriimonadia</taxon>
        <taxon>Fimbriimonadales</taxon>
        <taxon>Fimbriimonadaceae</taxon>
        <taxon>Fimbriimonas</taxon>
    </lineage>
</organism>
<dbReference type="InterPro" id="IPR035986">
    <property type="entry name" value="PKD_dom_sf"/>
</dbReference>
<gene>
    <name evidence="4" type="ORF">HYR64_06860</name>
</gene>
<evidence type="ECO:0000313" key="5">
    <source>
        <dbReference type="Proteomes" id="UP000727962"/>
    </source>
</evidence>
<dbReference type="CDD" id="cd00146">
    <property type="entry name" value="PKD"/>
    <property type="match status" value="1"/>
</dbReference>
<name>A0A931PTX3_FIMGI</name>
<evidence type="ECO:0000256" key="2">
    <source>
        <dbReference type="SAM" id="SignalP"/>
    </source>
</evidence>
<feature type="signal peptide" evidence="2">
    <location>
        <begin position="1"/>
        <end position="20"/>
    </location>
</feature>
<feature type="compositionally biased region" description="Gly residues" evidence="1">
    <location>
        <begin position="142"/>
        <end position="155"/>
    </location>
</feature>
<dbReference type="AlphaFoldDB" id="A0A931PTX3"/>
<feature type="region of interest" description="Disordered" evidence="1">
    <location>
        <begin position="142"/>
        <end position="164"/>
    </location>
</feature>
<protein>
    <submittedName>
        <fullName evidence="4">PKD domain-containing protein</fullName>
    </submittedName>
</protein>
<feature type="chain" id="PRO_5037670898" evidence="2">
    <location>
        <begin position="21"/>
        <end position="340"/>
    </location>
</feature>
<feature type="domain" description="PKD" evidence="3">
    <location>
        <begin position="278"/>
        <end position="325"/>
    </location>
</feature>
<evidence type="ECO:0000256" key="1">
    <source>
        <dbReference type="SAM" id="MobiDB-lite"/>
    </source>
</evidence>
<dbReference type="Proteomes" id="UP000727962">
    <property type="component" value="Unassembled WGS sequence"/>
</dbReference>
<evidence type="ECO:0000259" key="3">
    <source>
        <dbReference type="PROSITE" id="PS50093"/>
    </source>
</evidence>
<feature type="region of interest" description="Disordered" evidence="1">
    <location>
        <begin position="104"/>
        <end position="125"/>
    </location>
</feature>
<reference evidence="4" key="1">
    <citation type="submission" date="2020-07" db="EMBL/GenBank/DDBJ databases">
        <title>Huge and variable diversity of episymbiotic CPR bacteria and DPANN archaea in groundwater ecosystems.</title>
        <authorList>
            <person name="He C.Y."/>
            <person name="Keren R."/>
            <person name="Whittaker M."/>
            <person name="Farag I.F."/>
            <person name="Doudna J."/>
            <person name="Cate J.H.D."/>
            <person name="Banfield J.F."/>
        </authorList>
    </citation>
    <scope>NUCLEOTIDE SEQUENCE</scope>
    <source>
        <strain evidence="4">NC_groundwater_17_Pr7_B-0.1um_64_12</strain>
    </source>
</reference>
<dbReference type="EMBL" id="JACOSL010000039">
    <property type="protein sequence ID" value="MBI1756809.1"/>
    <property type="molecule type" value="Genomic_DNA"/>
</dbReference>
<keyword evidence="2" id="KW-0732">Signal</keyword>
<dbReference type="Gene3D" id="2.60.40.10">
    <property type="entry name" value="Immunoglobulins"/>
    <property type="match status" value="1"/>
</dbReference>
<dbReference type="InterPro" id="IPR000601">
    <property type="entry name" value="PKD_dom"/>
</dbReference>
<dbReference type="Pfam" id="PF00801">
    <property type="entry name" value="PKD"/>
    <property type="match status" value="1"/>
</dbReference>
<comment type="caution">
    <text evidence="4">The sequence shown here is derived from an EMBL/GenBank/DDBJ whole genome shotgun (WGS) entry which is preliminary data.</text>
</comment>
<dbReference type="InterPro" id="IPR013783">
    <property type="entry name" value="Ig-like_fold"/>
</dbReference>